<keyword evidence="1" id="KW-1133">Transmembrane helix</keyword>
<protein>
    <submittedName>
        <fullName evidence="2">Uncharacterized protein</fullName>
    </submittedName>
</protein>
<keyword evidence="3" id="KW-1185">Reference proteome</keyword>
<feature type="transmembrane region" description="Helical" evidence="1">
    <location>
        <begin position="127"/>
        <end position="150"/>
    </location>
</feature>
<dbReference type="PANTHER" id="PTHR40465">
    <property type="entry name" value="CHROMOSOME 1, WHOLE GENOME SHOTGUN SEQUENCE"/>
    <property type="match status" value="1"/>
</dbReference>
<comment type="caution">
    <text evidence="2">The sequence shown here is derived from an EMBL/GenBank/DDBJ whole genome shotgun (WGS) entry which is preliminary data.</text>
</comment>
<dbReference type="Proteomes" id="UP001219525">
    <property type="component" value="Unassembled WGS sequence"/>
</dbReference>
<evidence type="ECO:0000256" key="1">
    <source>
        <dbReference type="SAM" id="Phobius"/>
    </source>
</evidence>
<name>A0AAD6VKA7_9AGAR</name>
<dbReference type="AlphaFoldDB" id="A0AAD6VKA7"/>
<keyword evidence="1" id="KW-0472">Membrane</keyword>
<dbReference type="EMBL" id="JARJCW010000017">
    <property type="protein sequence ID" value="KAJ7215462.1"/>
    <property type="molecule type" value="Genomic_DNA"/>
</dbReference>
<sequence length="212" mass="23665">MAPTVALDNTLGALEVGTMISIFLFGLVTSQAFAYFRRDPAGCPLRLFLTLVIGPFQRMTVELVHTVLTCMYIYEKTITSFGDFEALLNVSTSFNVSMLPVAIIGPLVQAFYAYRILKLSGRRLTPIICWTLSILRFTNIVGISIATFAVSNIPEFKLRFGWLIMCSLPLSACTDILITVTTCYYLRSQSSAFPRLVPRRSAGRLTRMTCIF</sequence>
<reference evidence="2" key="1">
    <citation type="submission" date="2023-03" db="EMBL/GenBank/DDBJ databases">
        <title>Massive genome expansion in bonnet fungi (Mycena s.s.) driven by repeated elements and novel gene families across ecological guilds.</title>
        <authorList>
            <consortium name="Lawrence Berkeley National Laboratory"/>
            <person name="Harder C.B."/>
            <person name="Miyauchi S."/>
            <person name="Viragh M."/>
            <person name="Kuo A."/>
            <person name="Thoen E."/>
            <person name="Andreopoulos B."/>
            <person name="Lu D."/>
            <person name="Skrede I."/>
            <person name="Drula E."/>
            <person name="Henrissat B."/>
            <person name="Morin E."/>
            <person name="Kohler A."/>
            <person name="Barry K."/>
            <person name="LaButti K."/>
            <person name="Morin E."/>
            <person name="Salamov A."/>
            <person name="Lipzen A."/>
            <person name="Mereny Z."/>
            <person name="Hegedus B."/>
            <person name="Baldrian P."/>
            <person name="Stursova M."/>
            <person name="Weitz H."/>
            <person name="Taylor A."/>
            <person name="Grigoriev I.V."/>
            <person name="Nagy L.G."/>
            <person name="Martin F."/>
            <person name="Kauserud H."/>
        </authorList>
    </citation>
    <scope>NUCLEOTIDE SEQUENCE</scope>
    <source>
        <strain evidence="2">9144</strain>
    </source>
</reference>
<organism evidence="2 3">
    <name type="scientific">Mycena pura</name>
    <dbReference type="NCBI Taxonomy" id="153505"/>
    <lineage>
        <taxon>Eukaryota</taxon>
        <taxon>Fungi</taxon>
        <taxon>Dikarya</taxon>
        <taxon>Basidiomycota</taxon>
        <taxon>Agaricomycotina</taxon>
        <taxon>Agaricomycetes</taxon>
        <taxon>Agaricomycetidae</taxon>
        <taxon>Agaricales</taxon>
        <taxon>Marasmiineae</taxon>
        <taxon>Mycenaceae</taxon>
        <taxon>Mycena</taxon>
    </lineage>
</organism>
<feature type="transmembrane region" description="Helical" evidence="1">
    <location>
        <begin position="162"/>
        <end position="186"/>
    </location>
</feature>
<proteinExistence type="predicted"/>
<feature type="transmembrane region" description="Helical" evidence="1">
    <location>
        <begin position="94"/>
        <end position="115"/>
    </location>
</feature>
<keyword evidence="1" id="KW-0812">Transmembrane</keyword>
<dbReference type="PANTHER" id="PTHR40465:SF1">
    <property type="entry name" value="DUF6534 DOMAIN-CONTAINING PROTEIN"/>
    <property type="match status" value="1"/>
</dbReference>
<gene>
    <name evidence="2" type="ORF">GGX14DRAFT_359623</name>
</gene>
<accession>A0AAD6VKA7</accession>
<evidence type="ECO:0000313" key="2">
    <source>
        <dbReference type="EMBL" id="KAJ7215462.1"/>
    </source>
</evidence>
<feature type="transmembrane region" description="Helical" evidence="1">
    <location>
        <begin position="16"/>
        <end position="36"/>
    </location>
</feature>
<evidence type="ECO:0000313" key="3">
    <source>
        <dbReference type="Proteomes" id="UP001219525"/>
    </source>
</evidence>